<dbReference type="InterPro" id="IPR050155">
    <property type="entry name" value="HAD-like_hydrolase_sf"/>
</dbReference>
<dbReference type="InterPro" id="IPR041492">
    <property type="entry name" value="HAD_2"/>
</dbReference>
<dbReference type="Proteomes" id="UP000177006">
    <property type="component" value="Unassembled WGS sequence"/>
</dbReference>
<dbReference type="InterPro" id="IPR023214">
    <property type="entry name" value="HAD_sf"/>
</dbReference>
<dbReference type="Gene3D" id="3.40.50.1000">
    <property type="entry name" value="HAD superfamily/HAD-like"/>
    <property type="match status" value="1"/>
</dbReference>
<feature type="non-terminal residue" evidence="1">
    <location>
        <position position="1"/>
    </location>
</feature>
<sequence>EKQIAADCFGHSEELICQNLGVPEKAQEFKDNYFGAIADLFGNAQLFPESLPLLDFCQKKGLVLAVITFATDFYIEKMLKQLNLEKYFPVVISRNDVVRAKPDPEAVLLACKKLGINPEETVVIGDSPSDIVMGQAAGTKTILFAPPKYGSFYDLEKIKKSNPDRIVENLGEIEKVIQEL</sequence>
<dbReference type="SUPFAM" id="SSF56784">
    <property type="entry name" value="HAD-like"/>
    <property type="match status" value="1"/>
</dbReference>
<reference evidence="1 2" key="1">
    <citation type="journal article" date="2016" name="Nat. Commun.">
        <title>Thousands of microbial genomes shed light on interconnected biogeochemical processes in an aquifer system.</title>
        <authorList>
            <person name="Anantharaman K."/>
            <person name="Brown C.T."/>
            <person name="Hug L.A."/>
            <person name="Sharon I."/>
            <person name="Castelle C.J."/>
            <person name="Probst A.J."/>
            <person name="Thomas B.C."/>
            <person name="Singh A."/>
            <person name="Wilkins M.J."/>
            <person name="Karaoz U."/>
            <person name="Brodie E.L."/>
            <person name="Williams K.H."/>
            <person name="Hubbard S.S."/>
            <person name="Banfield J.F."/>
        </authorList>
    </citation>
    <scope>NUCLEOTIDE SEQUENCE [LARGE SCALE GENOMIC DNA]</scope>
</reference>
<dbReference type="InterPro" id="IPR006439">
    <property type="entry name" value="HAD-SF_hydro_IA"/>
</dbReference>
<protein>
    <recommendedName>
        <fullName evidence="3">HAD family hydrolase</fullName>
    </recommendedName>
</protein>
<gene>
    <name evidence="1" type="ORF">A2160_01285</name>
</gene>
<evidence type="ECO:0000313" key="2">
    <source>
        <dbReference type="Proteomes" id="UP000177006"/>
    </source>
</evidence>
<organism evidence="1 2">
    <name type="scientific">Candidatus Beckwithbacteria bacterium RBG_13_42_9</name>
    <dbReference type="NCBI Taxonomy" id="1797457"/>
    <lineage>
        <taxon>Bacteria</taxon>
        <taxon>Candidatus Beckwithiibacteriota</taxon>
    </lineage>
</organism>
<dbReference type="Pfam" id="PF13419">
    <property type="entry name" value="HAD_2"/>
    <property type="match status" value="1"/>
</dbReference>
<dbReference type="AlphaFoldDB" id="A0A1F5E481"/>
<name>A0A1F5E481_9BACT</name>
<dbReference type="PANTHER" id="PTHR43434:SF1">
    <property type="entry name" value="PHOSPHOGLYCOLATE PHOSPHATASE"/>
    <property type="match status" value="1"/>
</dbReference>
<evidence type="ECO:0008006" key="3">
    <source>
        <dbReference type="Google" id="ProtNLM"/>
    </source>
</evidence>
<dbReference type="InterPro" id="IPR036412">
    <property type="entry name" value="HAD-like_sf"/>
</dbReference>
<dbReference type="NCBIfam" id="TIGR01549">
    <property type="entry name" value="HAD-SF-IA-v1"/>
    <property type="match status" value="1"/>
</dbReference>
<dbReference type="STRING" id="1797457.A2160_01285"/>
<dbReference type="GO" id="GO:0008967">
    <property type="term" value="F:phosphoglycolate phosphatase activity"/>
    <property type="evidence" value="ECO:0007669"/>
    <property type="project" value="TreeGrafter"/>
</dbReference>
<dbReference type="PANTHER" id="PTHR43434">
    <property type="entry name" value="PHOSPHOGLYCOLATE PHOSPHATASE"/>
    <property type="match status" value="1"/>
</dbReference>
<evidence type="ECO:0000313" key="1">
    <source>
        <dbReference type="EMBL" id="OGD62168.1"/>
    </source>
</evidence>
<comment type="caution">
    <text evidence="1">The sequence shown here is derived from an EMBL/GenBank/DDBJ whole genome shotgun (WGS) entry which is preliminary data.</text>
</comment>
<proteinExistence type="predicted"/>
<dbReference type="NCBIfam" id="TIGR01509">
    <property type="entry name" value="HAD-SF-IA-v3"/>
    <property type="match status" value="1"/>
</dbReference>
<dbReference type="EMBL" id="MEZK01000024">
    <property type="protein sequence ID" value="OGD62168.1"/>
    <property type="molecule type" value="Genomic_DNA"/>
</dbReference>
<accession>A0A1F5E481</accession>
<dbReference type="GO" id="GO:0006281">
    <property type="term" value="P:DNA repair"/>
    <property type="evidence" value="ECO:0007669"/>
    <property type="project" value="TreeGrafter"/>
</dbReference>